<name>A0A9P5QAC2_9AGAR</name>
<dbReference type="Proteomes" id="UP000772434">
    <property type="component" value="Unassembled WGS sequence"/>
</dbReference>
<evidence type="ECO:0000313" key="3">
    <source>
        <dbReference type="Proteomes" id="UP000772434"/>
    </source>
</evidence>
<keyword evidence="1" id="KW-0732">Signal</keyword>
<dbReference type="AlphaFoldDB" id="A0A9P5QAC2"/>
<proteinExistence type="predicted"/>
<dbReference type="EMBL" id="JADNRY010000002">
    <property type="protein sequence ID" value="KAF9078069.1"/>
    <property type="molecule type" value="Genomic_DNA"/>
</dbReference>
<comment type="caution">
    <text evidence="2">The sequence shown here is derived from an EMBL/GenBank/DDBJ whole genome shotgun (WGS) entry which is preliminary data.</text>
</comment>
<evidence type="ECO:0000256" key="1">
    <source>
        <dbReference type="SAM" id="SignalP"/>
    </source>
</evidence>
<organism evidence="2 3">
    <name type="scientific">Rhodocollybia butyracea</name>
    <dbReference type="NCBI Taxonomy" id="206335"/>
    <lineage>
        <taxon>Eukaryota</taxon>
        <taxon>Fungi</taxon>
        <taxon>Dikarya</taxon>
        <taxon>Basidiomycota</taxon>
        <taxon>Agaricomycotina</taxon>
        <taxon>Agaricomycetes</taxon>
        <taxon>Agaricomycetidae</taxon>
        <taxon>Agaricales</taxon>
        <taxon>Marasmiineae</taxon>
        <taxon>Omphalotaceae</taxon>
        <taxon>Rhodocollybia</taxon>
    </lineage>
</organism>
<accession>A0A9P5QAC2</accession>
<keyword evidence="3" id="KW-1185">Reference proteome</keyword>
<sequence length="395" mass="43582">MDFALLFMLIVSSILAAHPLPMNQHPEPSSQVHPPESYKRTVKVKFLDGASGEHEDFRLNGKSTFGKRVEGKVNNAITAALGMDVEHTLIDYFGIFKEHEPNYYIVIEGQKCPGLGCFGWMSEDIRTVGGGRAQESQRSTYYIGISSGAPVDQFQQDVDNCVGVNPPLITMVKENGQRIHKKPLERWEAQRTIARDAAKGAAAFSLTVVGTNKHTVKVNFFDGNTGGHTDEQSTFATATRTRVSAAITAALDLDANTEIDYRGEFKPLGEHKIIYCEVFGGQKCQGGCFAWMAEDDATDSKGRKNASARMYYTGISLGAPALDQFKDADNCVGVNPPLITKVKENGQPSRKKAFERWEKLRTKAEAEAPSFPSDILSNKATLDNWFNYHFGPSNR</sequence>
<feature type="chain" id="PRO_5040381385" evidence="1">
    <location>
        <begin position="17"/>
        <end position="395"/>
    </location>
</feature>
<evidence type="ECO:0000313" key="2">
    <source>
        <dbReference type="EMBL" id="KAF9078069.1"/>
    </source>
</evidence>
<reference evidence="2" key="1">
    <citation type="submission" date="2020-11" db="EMBL/GenBank/DDBJ databases">
        <authorList>
            <consortium name="DOE Joint Genome Institute"/>
            <person name="Ahrendt S."/>
            <person name="Riley R."/>
            <person name="Andreopoulos W."/>
            <person name="Labutti K."/>
            <person name="Pangilinan J."/>
            <person name="Ruiz-Duenas F.J."/>
            <person name="Barrasa J.M."/>
            <person name="Sanchez-Garcia M."/>
            <person name="Camarero S."/>
            <person name="Miyauchi S."/>
            <person name="Serrano A."/>
            <person name="Linde D."/>
            <person name="Babiker R."/>
            <person name="Drula E."/>
            <person name="Ayuso-Fernandez I."/>
            <person name="Pacheco R."/>
            <person name="Padilla G."/>
            <person name="Ferreira P."/>
            <person name="Barriuso J."/>
            <person name="Kellner H."/>
            <person name="Castanera R."/>
            <person name="Alfaro M."/>
            <person name="Ramirez L."/>
            <person name="Pisabarro A.G."/>
            <person name="Kuo A."/>
            <person name="Tritt A."/>
            <person name="Lipzen A."/>
            <person name="He G."/>
            <person name="Yan M."/>
            <person name="Ng V."/>
            <person name="Cullen D."/>
            <person name="Martin F."/>
            <person name="Rosso M.-N."/>
            <person name="Henrissat B."/>
            <person name="Hibbett D."/>
            <person name="Martinez A.T."/>
            <person name="Grigoriev I.V."/>
        </authorList>
    </citation>
    <scope>NUCLEOTIDE SEQUENCE</scope>
    <source>
        <strain evidence="2">AH 40177</strain>
    </source>
</reference>
<protein>
    <submittedName>
        <fullName evidence="2">Uncharacterized protein</fullName>
    </submittedName>
</protein>
<gene>
    <name evidence="2" type="ORF">BDP27DRAFT_1412982</name>
</gene>
<feature type="signal peptide" evidence="1">
    <location>
        <begin position="1"/>
        <end position="16"/>
    </location>
</feature>